<dbReference type="Proteomes" id="UP001596494">
    <property type="component" value="Unassembled WGS sequence"/>
</dbReference>
<dbReference type="RefSeq" id="WP_289216619.1">
    <property type="nucleotide sequence ID" value="NZ_JAPVRC010000007.1"/>
</dbReference>
<feature type="transmembrane region" description="Helical" evidence="1">
    <location>
        <begin position="59"/>
        <end position="77"/>
    </location>
</feature>
<keyword evidence="1" id="KW-1133">Transmembrane helix</keyword>
<evidence type="ECO:0000256" key="1">
    <source>
        <dbReference type="SAM" id="Phobius"/>
    </source>
</evidence>
<keyword evidence="1" id="KW-0812">Transmembrane</keyword>
<accession>A0ABW2K637</accession>
<comment type="caution">
    <text evidence="2">The sequence shown here is derived from an EMBL/GenBank/DDBJ whole genome shotgun (WGS) entry which is preliminary data.</text>
</comment>
<feature type="transmembrane region" description="Helical" evidence="1">
    <location>
        <begin position="6"/>
        <end position="23"/>
    </location>
</feature>
<organism evidence="2 3">
    <name type="scientific">Halobacillus campisalis</name>
    <dbReference type="NCBI Taxonomy" id="435909"/>
    <lineage>
        <taxon>Bacteria</taxon>
        <taxon>Bacillati</taxon>
        <taxon>Bacillota</taxon>
        <taxon>Bacilli</taxon>
        <taxon>Bacillales</taxon>
        <taxon>Bacillaceae</taxon>
        <taxon>Halobacillus</taxon>
    </lineage>
</organism>
<protein>
    <recommendedName>
        <fullName evidence="4">Holin</fullName>
    </recommendedName>
</protein>
<proteinExistence type="predicted"/>
<evidence type="ECO:0008006" key="4">
    <source>
        <dbReference type="Google" id="ProtNLM"/>
    </source>
</evidence>
<keyword evidence="3" id="KW-1185">Reference proteome</keyword>
<evidence type="ECO:0000313" key="3">
    <source>
        <dbReference type="Proteomes" id="UP001596494"/>
    </source>
</evidence>
<sequence length="78" mass="8469">MTSNVIISLFAIILTLIGFYPYIRDILRGTIKPHVFSWVIWSVVTLVVYFAQVQDGGGAGAWPIGISGVLTVYVAVLA</sequence>
<name>A0ABW2K637_9BACI</name>
<evidence type="ECO:0000313" key="2">
    <source>
        <dbReference type="EMBL" id="MFC7321666.1"/>
    </source>
</evidence>
<keyword evidence="1" id="KW-0472">Membrane</keyword>
<dbReference type="EMBL" id="JBHTBY010000011">
    <property type="protein sequence ID" value="MFC7321666.1"/>
    <property type="molecule type" value="Genomic_DNA"/>
</dbReference>
<feature type="transmembrane region" description="Helical" evidence="1">
    <location>
        <begin position="35"/>
        <end position="53"/>
    </location>
</feature>
<reference evidence="3" key="1">
    <citation type="journal article" date="2019" name="Int. J. Syst. Evol. Microbiol.">
        <title>The Global Catalogue of Microorganisms (GCM) 10K type strain sequencing project: providing services to taxonomists for standard genome sequencing and annotation.</title>
        <authorList>
            <consortium name="The Broad Institute Genomics Platform"/>
            <consortium name="The Broad Institute Genome Sequencing Center for Infectious Disease"/>
            <person name="Wu L."/>
            <person name="Ma J."/>
        </authorList>
    </citation>
    <scope>NUCLEOTIDE SEQUENCE [LARGE SCALE GENOMIC DNA]</scope>
    <source>
        <strain evidence="3">CCUG 73951</strain>
    </source>
</reference>
<gene>
    <name evidence="2" type="ORF">ACFQMN_12340</name>
</gene>